<keyword evidence="1" id="KW-1133">Transmembrane helix</keyword>
<keyword evidence="3" id="KW-1185">Reference proteome</keyword>
<name>A0ABS4QSI1_9NOCA</name>
<evidence type="ECO:0000313" key="2">
    <source>
        <dbReference type="EMBL" id="MBP2194503.1"/>
    </source>
</evidence>
<accession>A0ABS4QSI1</accession>
<evidence type="ECO:0000256" key="1">
    <source>
        <dbReference type="SAM" id="Phobius"/>
    </source>
</evidence>
<evidence type="ECO:0000313" key="3">
    <source>
        <dbReference type="Proteomes" id="UP001519325"/>
    </source>
</evidence>
<reference evidence="2 3" key="1">
    <citation type="submission" date="2021-03" db="EMBL/GenBank/DDBJ databases">
        <title>Sequencing the genomes of 1000 actinobacteria strains.</title>
        <authorList>
            <person name="Klenk H.-P."/>
        </authorList>
    </citation>
    <scope>NUCLEOTIDE SEQUENCE [LARGE SCALE GENOMIC DNA]</scope>
    <source>
        <strain evidence="2 3">DSM 45516</strain>
    </source>
</reference>
<comment type="caution">
    <text evidence="2">The sequence shown here is derived from an EMBL/GenBank/DDBJ whole genome shotgun (WGS) entry which is preliminary data.</text>
</comment>
<keyword evidence="1" id="KW-0472">Membrane</keyword>
<proteinExistence type="predicted"/>
<dbReference type="RefSeq" id="WP_209897620.1">
    <property type="nucleotide sequence ID" value="NZ_JAGGMR010000001.1"/>
</dbReference>
<organism evidence="2 3">
    <name type="scientific">Nocardia goodfellowii</name>
    <dbReference type="NCBI Taxonomy" id="882446"/>
    <lineage>
        <taxon>Bacteria</taxon>
        <taxon>Bacillati</taxon>
        <taxon>Actinomycetota</taxon>
        <taxon>Actinomycetes</taxon>
        <taxon>Mycobacteriales</taxon>
        <taxon>Nocardiaceae</taxon>
        <taxon>Nocardia</taxon>
    </lineage>
</organism>
<dbReference type="EMBL" id="JAGGMR010000001">
    <property type="protein sequence ID" value="MBP2194503.1"/>
    <property type="molecule type" value="Genomic_DNA"/>
</dbReference>
<sequence length="49" mass="5010">MGHDLAKFEVLGKKIAGIGASALAQTLIGVVAMPLRDMLFEVDAIAAVG</sequence>
<dbReference type="Proteomes" id="UP001519325">
    <property type="component" value="Unassembled WGS sequence"/>
</dbReference>
<protein>
    <submittedName>
        <fullName evidence="2">Enamine deaminase RidA (YjgF/YER057c/UK114 family)</fullName>
    </submittedName>
</protein>
<gene>
    <name evidence="2" type="ORF">BJ987_007404</name>
</gene>
<feature type="transmembrane region" description="Helical" evidence="1">
    <location>
        <begin position="15"/>
        <end position="35"/>
    </location>
</feature>
<keyword evidence="1" id="KW-0812">Transmembrane</keyword>